<feature type="compositionally biased region" description="Polar residues" evidence="1">
    <location>
        <begin position="361"/>
        <end position="370"/>
    </location>
</feature>
<comment type="caution">
    <text evidence="2">The sequence shown here is derived from an EMBL/GenBank/DDBJ whole genome shotgun (WGS) entry which is preliminary data.</text>
</comment>
<dbReference type="Proteomes" id="UP001362999">
    <property type="component" value="Unassembled WGS sequence"/>
</dbReference>
<evidence type="ECO:0000313" key="2">
    <source>
        <dbReference type="EMBL" id="KAK7027845.1"/>
    </source>
</evidence>
<dbReference type="EMBL" id="JAWWNJ010000029">
    <property type="protein sequence ID" value="KAK7027845.1"/>
    <property type="molecule type" value="Genomic_DNA"/>
</dbReference>
<feature type="compositionally biased region" description="Basic and acidic residues" evidence="1">
    <location>
        <begin position="40"/>
        <end position="58"/>
    </location>
</feature>
<proteinExistence type="predicted"/>
<evidence type="ECO:0000256" key="1">
    <source>
        <dbReference type="SAM" id="MobiDB-lite"/>
    </source>
</evidence>
<feature type="region of interest" description="Disordered" evidence="1">
    <location>
        <begin position="74"/>
        <end position="128"/>
    </location>
</feature>
<organism evidence="2 3">
    <name type="scientific">Favolaschia claudopus</name>
    <dbReference type="NCBI Taxonomy" id="2862362"/>
    <lineage>
        <taxon>Eukaryota</taxon>
        <taxon>Fungi</taxon>
        <taxon>Dikarya</taxon>
        <taxon>Basidiomycota</taxon>
        <taxon>Agaricomycotina</taxon>
        <taxon>Agaricomycetes</taxon>
        <taxon>Agaricomycetidae</taxon>
        <taxon>Agaricales</taxon>
        <taxon>Marasmiineae</taxon>
        <taxon>Mycenaceae</taxon>
        <taxon>Favolaschia</taxon>
    </lineage>
</organism>
<reference evidence="2 3" key="1">
    <citation type="journal article" date="2024" name="J Genomics">
        <title>Draft genome sequencing and assembly of Favolaschia claudopus CIRM-BRFM 2984 isolated from oak limbs.</title>
        <authorList>
            <person name="Navarro D."/>
            <person name="Drula E."/>
            <person name="Chaduli D."/>
            <person name="Cazenave R."/>
            <person name="Ahrendt S."/>
            <person name="Wang J."/>
            <person name="Lipzen A."/>
            <person name="Daum C."/>
            <person name="Barry K."/>
            <person name="Grigoriev I.V."/>
            <person name="Favel A."/>
            <person name="Rosso M.N."/>
            <person name="Martin F."/>
        </authorList>
    </citation>
    <scope>NUCLEOTIDE SEQUENCE [LARGE SCALE GENOMIC DNA]</scope>
    <source>
        <strain evidence="2 3">CIRM-BRFM 2984</strain>
    </source>
</reference>
<feature type="region of interest" description="Disordered" evidence="1">
    <location>
        <begin position="34"/>
        <end position="62"/>
    </location>
</feature>
<keyword evidence="3" id="KW-1185">Reference proteome</keyword>
<dbReference type="AlphaFoldDB" id="A0AAW0BNQ7"/>
<name>A0AAW0BNQ7_9AGAR</name>
<evidence type="ECO:0000313" key="3">
    <source>
        <dbReference type="Proteomes" id="UP001362999"/>
    </source>
</evidence>
<protein>
    <submittedName>
        <fullName evidence="2">Uncharacterized protein</fullName>
    </submittedName>
</protein>
<gene>
    <name evidence="2" type="ORF">R3P38DRAFT_2776968</name>
</gene>
<feature type="compositionally biased region" description="Basic and acidic residues" evidence="1">
    <location>
        <begin position="378"/>
        <end position="388"/>
    </location>
</feature>
<sequence>MNAIMQSVQAARLCRWRPHGGAAEYAHVYEYKSARRGRQRERQARKEDGRASRTKGVETSKSVIRVRCQERRLAREAKRGERRRSHGSSILITPLPDRLDDIQEEETPKTGREARHPPSSDAESGDTRVDAALMGGSTMTGRTMSSRLSTQVNDRERVDALLSPVSGSGLRPTAACGNPNLHLCPRRHKSSMTEVEIRRVGDERKGEVVRAMRARVCGGGGAGWSRTREIRVRVMAREKGTGHGSKDGGAVGGEEESWKCVVNKDYAVEFEALRNDIQVELPPSRQSMKARRYQGKHCLSRLTSRCFVPGGPFTILCFTPSRSREPSRLADVCNCCSQCQLADSTRAVTYFAKPEHTANLSRNYSTGGSRQSKRSVHHEHQNRPKELSKTAGEASSPLIHRRRKSVKLLRPMKTFYGL</sequence>
<feature type="compositionally biased region" description="Basic and acidic residues" evidence="1">
    <location>
        <begin position="97"/>
        <end position="118"/>
    </location>
</feature>
<feature type="region of interest" description="Disordered" evidence="1">
    <location>
        <begin position="361"/>
        <end position="403"/>
    </location>
</feature>
<accession>A0AAW0BNQ7</accession>